<dbReference type="AlphaFoldDB" id="A0A6J6NHG8"/>
<protein>
    <submittedName>
        <fullName evidence="3">Unannotated protein</fullName>
    </submittedName>
</protein>
<accession>A0A6J6NHG8</accession>
<evidence type="ECO:0000256" key="1">
    <source>
        <dbReference type="SAM" id="MobiDB-lite"/>
    </source>
</evidence>
<organism evidence="3">
    <name type="scientific">freshwater metagenome</name>
    <dbReference type="NCBI Taxonomy" id="449393"/>
    <lineage>
        <taxon>unclassified sequences</taxon>
        <taxon>metagenomes</taxon>
        <taxon>ecological metagenomes</taxon>
    </lineage>
</organism>
<feature type="compositionally biased region" description="Basic and acidic residues" evidence="1">
    <location>
        <begin position="118"/>
        <end position="127"/>
    </location>
</feature>
<feature type="region of interest" description="Disordered" evidence="1">
    <location>
        <begin position="118"/>
        <end position="139"/>
    </location>
</feature>
<dbReference type="SUPFAM" id="SSF141259">
    <property type="entry name" value="CarD-like"/>
    <property type="match status" value="1"/>
</dbReference>
<dbReference type="PANTHER" id="PTHR38447:SF1">
    <property type="entry name" value="RNA POLYMERASE-BINDING TRANSCRIPTION FACTOR CARD"/>
    <property type="match status" value="1"/>
</dbReference>
<dbReference type="EMBL" id="CAEZXP010000001">
    <property type="protein sequence ID" value="CAB4685807.1"/>
    <property type="molecule type" value="Genomic_DNA"/>
</dbReference>
<dbReference type="Pfam" id="PF02559">
    <property type="entry name" value="CarD_TRCF_RID"/>
    <property type="match status" value="1"/>
</dbReference>
<dbReference type="GO" id="GO:0009303">
    <property type="term" value="P:rRNA transcription"/>
    <property type="evidence" value="ECO:0007669"/>
    <property type="project" value="TreeGrafter"/>
</dbReference>
<dbReference type="PANTHER" id="PTHR38447">
    <property type="entry name" value="TRANSCRIPTION FACTOR YDEB-RELATED"/>
    <property type="match status" value="1"/>
</dbReference>
<name>A0A6J6NHG8_9ZZZZ</name>
<dbReference type="InterPro" id="IPR052531">
    <property type="entry name" value="CarD-like_regulator"/>
</dbReference>
<proteinExistence type="predicted"/>
<gene>
    <name evidence="3" type="ORF">UFOPK2399_00277</name>
</gene>
<reference evidence="3" key="1">
    <citation type="submission" date="2020-05" db="EMBL/GenBank/DDBJ databases">
        <authorList>
            <person name="Chiriac C."/>
            <person name="Salcher M."/>
            <person name="Ghai R."/>
            <person name="Kavagutti S V."/>
        </authorList>
    </citation>
    <scope>NUCLEOTIDE SEQUENCE</scope>
</reference>
<dbReference type="InterPro" id="IPR003711">
    <property type="entry name" value="CarD-like/TRCF_RID"/>
</dbReference>
<dbReference type="InterPro" id="IPR042215">
    <property type="entry name" value="CarD-like_C"/>
</dbReference>
<evidence type="ECO:0000259" key="2">
    <source>
        <dbReference type="SMART" id="SM01058"/>
    </source>
</evidence>
<evidence type="ECO:0000313" key="3">
    <source>
        <dbReference type="EMBL" id="CAB4685807.1"/>
    </source>
</evidence>
<sequence>MTVATDSLDLHVGDIVVYKNHGAGTITGRETRATKTGDKEIVIITFSDGLTISLPTELAQTALRSVANDTDLGKIRRTLKSDAPAEPGVWLARSRQTHAKLMAGDSIGLAEIVRDAHSREKTMKEKSSGSSLSLSERDSYKRARRLLASEIGHARGVSIDEADEWIGAQLGES</sequence>
<dbReference type="Pfam" id="PF21095">
    <property type="entry name" value="CarD_C"/>
    <property type="match status" value="1"/>
</dbReference>
<dbReference type="SMART" id="SM01058">
    <property type="entry name" value="CarD_TRCF"/>
    <property type="match status" value="1"/>
</dbReference>
<dbReference type="InterPro" id="IPR036101">
    <property type="entry name" value="CarD-like/TRCF_RID_sf"/>
</dbReference>
<feature type="domain" description="CarD-like/TRCF RNAP-interacting" evidence="2">
    <location>
        <begin position="9"/>
        <end position="117"/>
    </location>
</feature>
<dbReference type="Gene3D" id="1.20.58.1290">
    <property type="entry name" value="CarD-like, C-terminal domain"/>
    <property type="match status" value="1"/>
</dbReference>
<dbReference type="InterPro" id="IPR048792">
    <property type="entry name" value="CarD_C"/>
</dbReference>
<dbReference type="Gene3D" id="2.40.10.170">
    <property type="match status" value="1"/>
</dbReference>